<sequence length="407" mass="46254">MIALEKSNTRIKGQTLILMVGVLLLVSMLLFAVTDMGKHARRQWYLQSVADNAAYSAAVAMSRQMNFLALTNRALIGNQVAIAQWVGLASYMSMLDRTADNLETVTSFIPYLGQITRVLSTILDRVEESYQQLARVLIRFQSAVIQGISAAQRLLDASFVMELPLLIQDIVSKHSGDLSWEAYQGGGVVPFPTLWWRKTEVRNTKNTKESKEFEELTLKSLDPFSRNRGYDWVDIFTHKIVKRGGTELSRNRNGGWDWHALDSVSLHGRKWLVGSYREQLPLGWGAKAQQQRRYHRSGYGEAFQSNSMSSRLGLAQMESFHSNPQKFSYMRLNNFLKMSMDTVIIKVGGSNQVAYAKAKTHFSRPDKIFSRKDELYETDNLFNALWEPQLTSISYKDKTGILGRDAL</sequence>
<evidence type="ECO:0000313" key="4">
    <source>
        <dbReference type="Proteomes" id="UP001139474"/>
    </source>
</evidence>
<feature type="transmembrane region" description="Helical" evidence="1">
    <location>
        <begin position="15"/>
        <end position="33"/>
    </location>
</feature>
<evidence type="ECO:0000259" key="2">
    <source>
        <dbReference type="Pfam" id="PF13400"/>
    </source>
</evidence>
<name>A0A9X2FVA4_9GAMM</name>
<dbReference type="AlphaFoldDB" id="A0A9X2FVA4"/>
<dbReference type="EMBL" id="JAMZDE010000007">
    <property type="protein sequence ID" value="MCP1339716.1"/>
    <property type="molecule type" value="Genomic_DNA"/>
</dbReference>
<keyword evidence="1" id="KW-0812">Transmembrane</keyword>
<dbReference type="Proteomes" id="UP001139474">
    <property type="component" value="Unassembled WGS sequence"/>
</dbReference>
<dbReference type="InterPro" id="IPR028087">
    <property type="entry name" value="Tad_N"/>
</dbReference>
<protein>
    <submittedName>
        <fullName evidence="3">Tad domain-containing protein</fullName>
    </submittedName>
</protein>
<keyword evidence="1" id="KW-1133">Transmembrane helix</keyword>
<dbReference type="Pfam" id="PF13400">
    <property type="entry name" value="Tad"/>
    <property type="match status" value="1"/>
</dbReference>
<reference evidence="3" key="1">
    <citation type="submission" date="2022-06" db="EMBL/GenBank/DDBJ databases">
        <title>Idiomarina rhizosphaerae M1R2S28.</title>
        <authorList>
            <person name="Sun J.-Q."/>
            <person name="Li L.-F."/>
        </authorList>
    </citation>
    <scope>NUCLEOTIDE SEQUENCE</scope>
    <source>
        <strain evidence="3">M1R2S28</strain>
    </source>
</reference>
<feature type="domain" description="Putative Flp pilus-assembly TadG-like N-terminal" evidence="2">
    <location>
        <begin position="13"/>
        <end position="59"/>
    </location>
</feature>
<dbReference type="RefSeq" id="WP_253619633.1">
    <property type="nucleotide sequence ID" value="NZ_JAMZDE010000007.1"/>
</dbReference>
<evidence type="ECO:0000256" key="1">
    <source>
        <dbReference type="SAM" id="Phobius"/>
    </source>
</evidence>
<accession>A0A9X2FVA4</accession>
<organism evidence="3 4">
    <name type="scientific">Idiomarina rhizosphaerae</name>
    <dbReference type="NCBI Taxonomy" id="2961572"/>
    <lineage>
        <taxon>Bacteria</taxon>
        <taxon>Pseudomonadati</taxon>
        <taxon>Pseudomonadota</taxon>
        <taxon>Gammaproteobacteria</taxon>
        <taxon>Alteromonadales</taxon>
        <taxon>Idiomarinaceae</taxon>
        <taxon>Idiomarina</taxon>
    </lineage>
</organism>
<gene>
    <name evidence="3" type="ORF">NJR55_08905</name>
</gene>
<proteinExistence type="predicted"/>
<keyword evidence="4" id="KW-1185">Reference proteome</keyword>
<comment type="caution">
    <text evidence="3">The sequence shown here is derived from an EMBL/GenBank/DDBJ whole genome shotgun (WGS) entry which is preliminary data.</text>
</comment>
<keyword evidence="1" id="KW-0472">Membrane</keyword>
<evidence type="ECO:0000313" key="3">
    <source>
        <dbReference type="EMBL" id="MCP1339716.1"/>
    </source>
</evidence>